<reference evidence="2 3" key="1">
    <citation type="submission" date="2021-03" db="EMBL/GenBank/DDBJ databases">
        <title>Genomic Encyclopedia of Type Strains, Phase IV (KMG-IV): sequencing the most valuable type-strain genomes for metagenomic binning, comparative biology and taxonomic classification.</title>
        <authorList>
            <person name="Goeker M."/>
        </authorList>
    </citation>
    <scope>NUCLEOTIDE SEQUENCE [LARGE SCALE GENOMIC DNA]</scope>
    <source>
        <strain evidence="2 3">DSM 23491</strain>
    </source>
</reference>
<organism evidence="2 3">
    <name type="scientific">Paenibacillus sediminis</name>
    <dbReference type="NCBI Taxonomy" id="664909"/>
    <lineage>
        <taxon>Bacteria</taxon>
        <taxon>Bacillati</taxon>
        <taxon>Bacillota</taxon>
        <taxon>Bacilli</taxon>
        <taxon>Bacillales</taxon>
        <taxon>Paenibacillaceae</taxon>
        <taxon>Paenibacillus</taxon>
    </lineage>
</organism>
<accession>A0ABS4H6D5</accession>
<keyword evidence="1" id="KW-0732">Signal</keyword>
<evidence type="ECO:0000313" key="3">
    <source>
        <dbReference type="Proteomes" id="UP001519273"/>
    </source>
</evidence>
<comment type="caution">
    <text evidence="2">The sequence shown here is derived from an EMBL/GenBank/DDBJ whole genome shotgun (WGS) entry which is preliminary data.</text>
</comment>
<dbReference type="EMBL" id="JAGGKP010000010">
    <property type="protein sequence ID" value="MBP1938093.1"/>
    <property type="molecule type" value="Genomic_DNA"/>
</dbReference>
<evidence type="ECO:0008006" key="4">
    <source>
        <dbReference type="Google" id="ProtNLM"/>
    </source>
</evidence>
<feature type="signal peptide" evidence="1">
    <location>
        <begin position="1"/>
        <end position="24"/>
    </location>
</feature>
<evidence type="ECO:0000313" key="2">
    <source>
        <dbReference type="EMBL" id="MBP1938093.1"/>
    </source>
</evidence>
<dbReference type="RefSeq" id="WP_209851938.1">
    <property type="nucleotide sequence ID" value="NZ_CBCRVE010000004.1"/>
</dbReference>
<proteinExistence type="predicted"/>
<gene>
    <name evidence="2" type="ORF">J2Z20_003011</name>
</gene>
<feature type="chain" id="PRO_5047094027" description="VCBS repeat-containing protein" evidence="1">
    <location>
        <begin position="25"/>
        <end position="246"/>
    </location>
</feature>
<dbReference type="PROSITE" id="PS51257">
    <property type="entry name" value="PROKAR_LIPOPROTEIN"/>
    <property type="match status" value="1"/>
</dbReference>
<name>A0ABS4H6D5_9BACL</name>
<protein>
    <recommendedName>
        <fullName evidence="4">VCBS repeat-containing protein</fullName>
    </recommendedName>
</protein>
<dbReference type="Proteomes" id="UP001519273">
    <property type="component" value="Unassembled WGS sequence"/>
</dbReference>
<keyword evidence="3" id="KW-1185">Reference proteome</keyword>
<evidence type="ECO:0000256" key="1">
    <source>
        <dbReference type="SAM" id="SignalP"/>
    </source>
</evidence>
<sequence length="246" mass="27302">MNKIMFVFLMAFIFLSGCTSQVNDSEHPKPNTASAKVIDLNFSPALINELKSGQPQKDWIKVKSIAFGKLQVHLYVDANNRKPYHTGSVYAFIQNQGLLYELGDVSSSYGLDDVEAEQINKKFGEQGLMIMGSIGTPYTEMNLIGYDPAKGRLLSILALGKPTFVDLDGDGKDELVTAFQGVHLNEPNINIFRERNGIIERCDVAEATGNEYAKLLSEGGTAMLETGKLNEEPHYYHYKDGKLIEL</sequence>